<proteinExistence type="predicted"/>
<dbReference type="EMBL" id="JACGWS010000004">
    <property type="protein sequence ID" value="MBC8754542.1"/>
    <property type="molecule type" value="Genomic_DNA"/>
</dbReference>
<sequence length="54" mass="6124">MKKKNFKSLTLNKKAISHLEVKESTIGGRGASDRLTECRNDYCVSLYNSCPWVC</sequence>
<evidence type="ECO:0000313" key="1">
    <source>
        <dbReference type="EMBL" id="MBC8754542.1"/>
    </source>
</evidence>
<organism evidence="1 2">
    <name type="scientific">Kordia aestuariivivens</name>
    <dbReference type="NCBI Taxonomy" id="2759037"/>
    <lineage>
        <taxon>Bacteria</taxon>
        <taxon>Pseudomonadati</taxon>
        <taxon>Bacteroidota</taxon>
        <taxon>Flavobacteriia</taxon>
        <taxon>Flavobacteriales</taxon>
        <taxon>Flavobacteriaceae</taxon>
        <taxon>Kordia</taxon>
    </lineage>
</organism>
<gene>
    <name evidence="1" type="ORF">H2O64_07645</name>
</gene>
<reference evidence="1 2" key="1">
    <citation type="submission" date="2020-07" db="EMBL/GenBank/DDBJ databases">
        <title>Description of Kordia aestuariivivens sp. nov., isolated from a tidal flat.</title>
        <authorList>
            <person name="Park S."/>
            <person name="Yoon J.-H."/>
        </authorList>
    </citation>
    <scope>NUCLEOTIDE SEQUENCE [LARGE SCALE GENOMIC DNA]</scope>
    <source>
        <strain evidence="1 2">YSTF-M3</strain>
    </source>
</reference>
<comment type="caution">
    <text evidence="1">The sequence shown here is derived from an EMBL/GenBank/DDBJ whole genome shotgun (WGS) entry which is preliminary data.</text>
</comment>
<name>A0ABR7Q7I9_9FLAO</name>
<keyword evidence="2" id="KW-1185">Reference proteome</keyword>
<evidence type="ECO:0008006" key="3">
    <source>
        <dbReference type="Google" id="ProtNLM"/>
    </source>
</evidence>
<dbReference type="Proteomes" id="UP000619238">
    <property type="component" value="Unassembled WGS sequence"/>
</dbReference>
<dbReference type="RefSeq" id="WP_187561595.1">
    <property type="nucleotide sequence ID" value="NZ_JACGWS010000004.1"/>
</dbReference>
<protein>
    <recommendedName>
        <fullName evidence="3">Bacteriocin</fullName>
    </recommendedName>
</protein>
<evidence type="ECO:0000313" key="2">
    <source>
        <dbReference type="Proteomes" id="UP000619238"/>
    </source>
</evidence>
<accession>A0ABR7Q7I9</accession>